<organism evidence="2 3">
    <name type="scientific">Prochlorococcus marinus (strain SARG / CCMP1375 / SS120)</name>
    <dbReference type="NCBI Taxonomy" id="167539"/>
    <lineage>
        <taxon>Bacteria</taxon>
        <taxon>Bacillati</taxon>
        <taxon>Cyanobacteriota</taxon>
        <taxon>Cyanophyceae</taxon>
        <taxon>Synechococcales</taxon>
        <taxon>Prochlorococcaceae</taxon>
        <taxon>Prochlorococcus</taxon>
    </lineage>
</organism>
<dbReference type="KEGG" id="pma:Pro_1286"/>
<dbReference type="STRING" id="167539.Pro_1286"/>
<dbReference type="Pfam" id="PF03275">
    <property type="entry name" value="GLF"/>
    <property type="match status" value="1"/>
</dbReference>
<dbReference type="eggNOG" id="COG0562">
    <property type="taxonomic scope" value="Bacteria"/>
</dbReference>
<dbReference type="GO" id="GO:0005829">
    <property type="term" value="C:cytosol"/>
    <property type="evidence" value="ECO:0007669"/>
    <property type="project" value="TreeGrafter"/>
</dbReference>
<dbReference type="GO" id="GO:0050660">
    <property type="term" value="F:flavin adenine dinucleotide binding"/>
    <property type="evidence" value="ECO:0007669"/>
    <property type="project" value="TreeGrafter"/>
</dbReference>
<evidence type="ECO:0000313" key="2">
    <source>
        <dbReference type="EMBL" id="AAQ00330.1"/>
    </source>
</evidence>
<reference evidence="2 3" key="1">
    <citation type="journal article" date="2003" name="Proc. Natl. Acad. Sci. U.S.A.">
        <title>Genome sequence of the cyanobacterium Prochlorococcus marinus SS120, a nearly minimal oxyphototrophic genome.</title>
        <authorList>
            <person name="Dufresne A."/>
            <person name="Salanoubat M."/>
            <person name="Partensky F."/>
            <person name="Artiguenave F."/>
            <person name="Axmann I.M."/>
            <person name="Barbe V."/>
            <person name="Duprat S."/>
            <person name="Galperin M.Y."/>
            <person name="Koonin E.V."/>
            <person name="Le Gall F."/>
            <person name="Makarova K.S."/>
            <person name="Ostrowski M."/>
            <person name="Oztas S."/>
            <person name="Robert C."/>
            <person name="Rogozin I.B."/>
            <person name="Scanlan D.J."/>
            <person name="Tandeau de Marsac N."/>
            <person name="Weissenbach J."/>
            <person name="Wincker P."/>
            <person name="Wolf Y.I."/>
            <person name="Hess W.R."/>
        </authorList>
    </citation>
    <scope>NUCLEOTIDE SEQUENCE [LARGE SCALE GENOMIC DNA]</scope>
    <source>
        <strain evidence="3">SARG / CCMP1375 / SS120</strain>
    </source>
</reference>
<dbReference type="Proteomes" id="UP000001420">
    <property type="component" value="Chromosome"/>
</dbReference>
<proteinExistence type="predicted"/>
<feature type="domain" description="UDP-galactopyranose mutase C-terminal" evidence="1">
    <location>
        <begin position="144"/>
        <end position="351"/>
    </location>
</feature>
<accession>Q7VB14</accession>
<dbReference type="SUPFAM" id="SSF51971">
    <property type="entry name" value="Nucleotide-binding domain"/>
    <property type="match status" value="1"/>
</dbReference>
<dbReference type="EnsemblBacteria" id="AAQ00330">
    <property type="protein sequence ID" value="AAQ00330"/>
    <property type="gene ID" value="Pro_1286"/>
</dbReference>
<dbReference type="OrthoDB" id="9769600at2"/>
<dbReference type="PANTHER" id="PTHR21197">
    <property type="entry name" value="UDP-GALACTOPYRANOSE MUTASE"/>
    <property type="match status" value="1"/>
</dbReference>
<dbReference type="RefSeq" id="WP_011125437.1">
    <property type="nucleotide sequence ID" value="NC_005042.1"/>
</dbReference>
<dbReference type="InterPro" id="IPR015899">
    <property type="entry name" value="UDP-GalPyranose_mutase_C"/>
</dbReference>
<protein>
    <submittedName>
        <fullName evidence="2">UDP-galactopyranose mutase</fullName>
    </submittedName>
</protein>
<dbReference type="GO" id="GO:0008767">
    <property type="term" value="F:UDP-galactopyranose mutase activity"/>
    <property type="evidence" value="ECO:0007669"/>
    <property type="project" value="InterPro"/>
</dbReference>
<dbReference type="EMBL" id="AE017126">
    <property type="protein sequence ID" value="AAQ00330.1"/>
    <property type="molecule type" value="Genomic_DNA"/>
</dbReference>
<evidence type="ECO:0000259" key="1">
    <source>
        <dbReference type="Pfam" id="PF03275"/>
    </source>
</evidence>
<dbReference type="AlphaFoldDB" id="Q7VB14"/>
<dbReference type="PATRIC" id="fig|167539.5.peg.1348"/>
<sequence>MKKVLIIGGGFAGCAASHLINRDLKNYEVTLVEKSVYLGAGNKTQYYGGHPYTFGPRHFLTQDREVYEYLNALVPIRLCPEHEFITYVSSDSNFYNFPINEDDIPSMPDKENIYKELKSLNDVSSALNFEEYWIASVGKTLYGKFVNDYNKKMWLIDCNSEFDTFKWSPKGIALKKGPRAAWDVAISGYPYDKRGYDPYFEIATENTKVLLNTDIEVFDIPSKRVFFDGDWHSFDLIINTISPSVIFENVFGELPFIGRDLLKFVLPSEFVFPKNVYFIYFAGQEPFTRLVEYKKFTHHKSQHSLIGMEIPSLNGSHYPLPMKKWQAVADKYHKLQPDGVFSIGRAGSYRYEVDIDDCIRQAMDLVKAIS</sequence>
<keyword evidence="3" id="KW-1185">Reference proteome</keyword>
<name>Q7VB14_PROMA</name>
<evidence type="ECO:0000313" key="3">
    <source>
        <dbReference type="Proteomes" id="UP000001420"/>
    </source>
</evidence>
<gene>
    <name evidence="2" type="primary">glf</name>
    <name evidence="2" type="ordered locus">Pro_1286</name>
</gene>
<dbReference type="InterPro" id="IPR036188">
    <property type="entry name" value="FAD/NAD-bd_sf"/>
</dbReference>
<dbReference type="PANTHER" id="PTHR21197:SF0">
    <property type="entry name" value="UDP-GALACTOPYRANOSE MUTASE"/>
    <property type="match status" value="1"/>
</dbReference>
<dbReference type="Pfam" id="PF13450">
    <property type="entry name" value="NAD_binding_8"/>
    <property type="match status" value="1"/>
</dbReference>
<dbReference type="HOGENOM" id="CLU_749414_0_0_3"/>
<dbReference type="Gene3D" id="3.50.50.60">
    <property type="entry name" value="FAD/NAD(P)-binding domain"/>
    <property type="match status" value="1"/>
</dbReference>
<dbReference type="SMR" id="Q7VB14"/>